<evidence type="ECO:0000313" key="3">
    <source>
        <dbReference type="EMBL" id="KAK7066168.1"/>
    </source>
</evidence>
<feature type="chain" id="PRO_5043042294" evidence="2">
    <location>
        <begin position="24"/>
        <end position="121"/>
    </location>
</feature>
<sequence>MRTNVYTATVTVLVLVGLTMVTANVVGAQAPSSERERRAPSGFLGMRGKKSEGMGTGMMSDEDYPAGYDPIAARIAAAMSMPLRVFPGALCPKWKEFKMGYGGGVFGTHPVGDPGGRERVK</sequence>
<keyword evidence="4" id="KW-1185">Reference proteome</keyword>
<name>A0AAN8WQ30_HALRR</name>
<proteinExistence type="predicted"/>
<feature type="non-terminal residue" evidence="3">
    <location>
        <position position="121"/>
    </location>
</feature>
<dbReference type="Proteomes" id="UP001381693">
    <property type="component" value="Unassembled WGS sequence"/>
</dbReference>
<protein>
    <submittedName>
        <fullName evidence="3">Uncharacterized protein</fullName>
    </submittedName>
</protein>
<feature type="signal peptide" evidence="2">
    <location>
        <begin position="1"/>
        <end position="23"/>
    </location>
</feature>
<reference evidence="3 4" key="1">
    <citation type="submission" date="2023-11" db="EMBL/GenBank/DDBJ databases">
        <title>Halocaridina rubra genome assembly.</title>
        <authorList>
            <person name="Smith C."/>
        </authorList>
    </citation>
    <scope>NUCLEOTIDE SEQUENCE [LARGE SCALE GENOMIC DNA]</scope>
    <source>
        <strain evidence="3">EP-1</strain>
        <tissue evidence="3">Whole</tissue>
    </source>
</reference>
<evidence type="ECO:0000256" key="2">
    <source>
        <dbReference type="SAM" id="SignalP"/>
    </source>
</evidence>
<accession>A0AAN8WQ30</accession>
<dbReference type="AlphaFoldDB" id="A0AAN8WQ30"/>
<comment type="caution">
    <text evidence="3">The sequence shown here is derived from an EMBL/GenBank/DDBJ whole genome shotgun (WGS) entry which is preliminary data.</text>
</comment>
<gene>
    <name evidence="3" type="ORF">SK128_018304</name>
</gene>
<evidence type="ECO:0000313" key="4">
    <source>
        <dbReference type="Proteomes" id="UP001381693"/>
    </source>
</evidence>
<evidence type="ECO:0000256" key="1">
    <source>
        <dbReference type="SAM" id="MobiDB-lite"/>
    </source>
</evidence>
<dbReference type="EMBL" id="JAXCGZ010019376">
    <property type="protein sequence ID" value="KAK7066168.1"/>
    <property type="molecule type" value="Genomic_DNA"/>
</dbReference>
<feature type="region of interest" description="Disordered" evidence="1">
    <location>
        <begin position="28"/>
        <end position="58"/>
    </location>
</feature>
<organism evidence="3 4">
    <name type="scientific">Halocaridina rubra</name>
    <name type="common">Hawaiian red shrimp</name>
    <dbReference type="NCBI Taxonomy" id="373956"/>
    <lineage>
        <taxon>Eukaryota</taxon>
        <taxon>Metazoa</taxon>
        <taxon>Ecdysozoa</taxon>
        <taxon>Arthropoda</taxon>
        <taxon>Crustacea</taxon>
        <taxon>Multicrustacea</taxon>
        <taxon>Malacostraca</taxon>
        <taxon>Eumalacostraca</taxon>
        <taxon>Eucarida</taxon>
        <taxon>Decapoda</taxon>
        <taxon>Pleocyemata</taxon>
        <taxon>Caridea</taxon>
        <taxon>Atyoidea</taxon>
        <taxon>Atyidae</taxon>
        <taxon>Halocaridina</taxon>
    </lineage>
</organism>
<keyword evidence="2" id="KW-0732">Signal</keyword>